<comment type="caution">
    <text evidence="2">The sequence shown here is derived from an EMBL/GenBank/DDBJ whole genome shotgun (WGS) entry which is preliminary data.</text>
</comment>
<evidence type="ECO:0000313" key="3">
    <source>
        <dbReference type="Proteomes" id="UP000321245"/>
    </source>
</evidence>
<dbReference type="Proteomes" id="UP000321245">
    <property type="component" value="Unassembled WGS sequence"/>
</dbReference>
<reference evidence="2 3" key="1">
    <citation type="submission" date="2019-07" db="EMBL/GenBank/DDBJ databases">
        <title>Whole genome shotgun sequence of Empedobacter brevis NBRC 14943.</title>
        <authorList>
            <person name="Hosoyama A."/>
            <person name="Uohara A."/>
            <person name="Ohji S."/>
            <person name="Ichikawa N."/>
        </authorList>
    </citation>
    <scope>NUCLEOTIDE SEQUENCE [LARGE SCALE GENOMIC DNA]</scope>
    <source>
        <strain evidence="2 3">NBRC 14943</strain>
    </source>
</reference>
<evidence type="ECO:0000313" key="2">
    <source>
        <dbReference type="EMBL" id="GEM52528.1"/>
    </source>
</evidence>
<dbReference type="SMART" id="SM00245">
    <property type="entry name" value="TSPc"/>
    <property type="match status" value="1"/>
</dbReference>
<sequence length="302" mass="34060">MNIIEANSIHTENLTSIKHKLYKNSKNLNSLDEVAPLFEEVFEALNDYHGSLKYKGKTYGWTKDTSYVNAYLKSKLKEETNVSSFILDQDVAYIRIPGNNDFAFKKVDSLANDIVSHINQVNSDKIKGWIIDLRMNTGGNMYPILLGLKELIGNELVFGGFINSKNQSTGIWEIKENKLSIDHITLERKTILNYPPPNTIPIVILTSGYTASAGEMTAISFIGRDHTYIVGEPTAHYTTAVQGFEINQFAALNLSTDYVVDRNKKVYKGRIIPDIEITKGDNFEELRKDTKISQALKLLKSK</sequence>
<dbReference type="Pfam" id="PF03572">
    <property type="entry name" value="Peptidase_S41"/>
    <property type="match status" value="1"/>
</dbReference>
<dbReference type="GO" id="GO:0006508">
    <property type="term" value="P:proteolysis"/>
    <property type="evidence" value="ECO:0007669"/>
    <property type="project" value="InterPro"/>
</dbReference>
<dbReference type="PANTHER" id="PTHR32060:SF30">
    <property type="entry name" value="CARBOXY-TERMINAL PROCESSING PROTEASE CTPA"/>
    <property type="match status" value="1"/>
</dbReference>
<dbReference type="EMBL" id="BJXC01000016">
    <property type="protein sequence ID" value="GEM52528.1"/>
    <property type="molecule type" value="Genomic_DNA"/>
</dbReference>
<dbReference type="InterPro" id="IPR029045">
    <property type="entry name" value="ClpP/crotonase-like_dom_sf"/>
</dbReference>
<dbReference type="GO" id="GO:0004175">
    <property type="term" value="F:endopeptidase activity"/>
    <property type="evidence" value="ECO:0007669"/>
    <property type="project" value="TreeGrafter"/>
</dbReference>
<dbReference type="GeneID" id="84651288"/>
<dbReference type="PANTHER" id="PTHR32060">
    <property type="entry name" value="TAIL-SPECIFIC PROTEASE"/>
    <property type="match status" value="1"/>
</dbReference>
<accession>A0A511NJ66</accession>
<protein>
    <recommendedName>
        <fullName evidence="1">Tail specific protease domain-containing protein</fullName>
    </recommendedName>
</protein>
<dbReference type="SUPFAM" id="SSF52096">
    <property type="entry name" value="ClpP/crotonase"/>
    <property type="match status" value="1"/>
</dbReference>
<dbReference type="Gene3D" id="3.90.226.10">
    <property type="entry name" value="2-enoyl-CoA Hydratase, Chain A, domain 1"/>
    <property type="match status" value="1"/>
</dbReference>
<dbReference type="STRING" id="1218108.GCA_000382425_03249"/>
<dbReference type="InterPro" id="IPR005151">
    <property type="entry name" value="Tail-specific_protease"/>
</dbReference>
<gene>
    <name evidence="2" type="ORF">EB1_23180</name>
</gene>
<name>A0A511NJ66_9FLAO</name>
<evidence type="ECO:0000259" key="1">
    <source>
        <dbReference type="SMART" id="SM00245"/>
    </source>
</evidence>
<dbReference type="GO" id="GO:0030288">
    <property type="term" value="C:outer membrane-bounded periplasmic space"/>
    <property type="evidence" value="ECO:0007669"/>
    <property type="project" value="TreeGrafter"/>
</dbReference>
<organism evidence="2 3">
    <name type="scientific">Empedobacter brevis NBRC 14943 = ATCC 43319</name>
    <dbReference type="NCBI Taxonomy" id="1218108"/>
    <lineage>
        <taxon>Bacteria</taxon>
        <taxon>Pseudomonadati</taxon>
        <taxon>Bacteroidota</taxon>
        <taxon>Flavobacteriia</taxon>
        <taxon>Flavobacteriales</taxon>
        <taxon>Weeksellaceae</taxon>
        <taxon>Empedobacter</taxon>
    </lineage>
</organism>
<dbReference type="GO" id="GO:0008236">
    <property type="term" value="F:serine-type peptidase activity"/>
    <property type="evidence" value="ECO:0007669"/>
    <property type="project" value="InterPro"/>
</dbReference>
<proteinExistence type="predicted"/>
<feature type="domain" description="Tail specific protease" evidence="1">
    <location>
        <begin position="79"/>
        <end position="278"/>
    </location>
</feature>
<keyword evidence="3" id="KW-1185">Reference proteome</keyword>
<dbReference type="AlphaFoldDB" id="A0A511NJ66"/>
<dbReference type="GO" id="GO:0007165">
    <property type="term" value="P:signal transduction"/>
    <property type="evidence" value="ECO:0007669"/>
    <property type="project" value="TreeGrafter"/>
</dbReference>
<dbReference type="RefSeq" id="WP_159156240.1">
    <property type="nucleotide sequence ID" value="NZ_BJXC01000016.1"/>
</dbReference>